<protein>
    <submittedName>
        <fullName evidence="2">Uncharacterized protein</fullName>
    </submittedName>
</protein>
<evidence type="ECO:0000256" key="1">
    <source>
        <dbReference type="SAM" id="SignalP"/>
    </source>
</evidence>
<dbReference type="OrthoDB" id="5856915at2759"/>
<dbReference type="Proteomes" id="UP000271889">
    <property type="component" value="Unassembled WGS sequence"/>
</dbReference>
<gene>
    <name evidence="2" type="ORF">CGOC_LOCUS10606</name>
</gene>
<feature type="chain" id="PRO_5018115715" evidence="1">
    <location>
        <begin position="20"/>
        <end position="171"/>
    </location>
</feature>
<proteinExistence type="predicted"/>
<sequence length="171" mass="19957">MRLINITFFILICNIFVQTRKGTTRPKSPKPKVVKLEDWEKITVHMVPPANWETLNIPQRIKSYMEHTWSQSSYTDKCSEDNPLHIVPVYFWPGDKVDLPCLMCELAFVFNGKMKMWGKATNILKFLENPKATLIRTRAVVFPNWRPIDVQTPFSHWLASKSTVRAILESH</sequence>
<name>A0A3P7MCV5_CYLGO</name>
<reference evidence="2 3" key="1">
    <citation type="submission" date="2018-11" db="EMBL/GenBank/DDBJ databases">
        <authorList>
            <consortium name="Pathogen Informatics"/>
        </authorList>
    </citation>
    <scope>NUCLEOTIDE SEQUENCE [LARGE SCALE GENOMIC DNA]</scope>
</reference>
<dbReference type="EMBL" id="UYRV01112137">
    <property type="protein sequence ID" value="VDN27264.1"/>
    <property type="molecule type" value="Genomic_DNA"/>
</dbReference>
<feature type="signal peptide" evidence="1">
    <location>
        <begin position="1"/>
        <end position="19"/>
    </location>
</feature>
<keyword evidence="1" id="KW-0732">Signal</keyword>
<accession>A0A3P7MCV5</accession>
<organism evidence="2 3">
    <name type="scientific">Cylicostephanus goldi</name>
    <name type="common">Nematode worm</name>
    <dbReference type="NCBI Taxonomy" id="71465"/>
    <lineage>
        <taxon>Eukaryota</taxon>
        <taxon>Metazoa</taxon>
        <taxon>Ecdysozoa</taxon>
        <taxon>Nematoda</taxon>
        <taxon>Chromadorea</taxon>
        <taxon>Rhabditida</taxon>
        <taxon>Rhabditina</taxon>
        <taxon>Rhabditomorpha</taxon>
        <taxon>Strongyloidea</taxon>
        <taxon>Strongylidae</taxon>
        <taxon>Cylicostephanus</taxon>
    </lineage>
</organism>
<evidence type="ECO:0000313" key="2">
    <source>
        <dbReference type="EMBL" id="VDN27264.1"/>
    </source>
</evidence>
<keyword evidence="3" id="KW-1185">Reference proteome</keyword>
<dbReference type="AlphaFoldDB" id="A0A3P7MCV5"/>
<evidence type="ECO:0000313" key="3">
    <source>
        <dbReference type="Proteomes" id="UP000271889"/>
    </source>
</evidence>